<keyword evidence="2" id="KW-1185">Reference proteome</keyword>
<comment type="caution">
    <text evidence="1">The sequence shown here is derived from an EMBL/GenBank/DDBJ whole genome shotgun (WGS) entry which is preliminary data.</text>
</comment>
<accession>A0A918Z761</accession>
<reference evidence="1" key="2">
    <citation type="submission" date="2020-09" db="EMBL/GenBank/DDBJ databases">
        <authorList>
            <person name="Sun Q."/>
            <person name="Ohkuma M."/>
        </authorList>
    </citation>
    <scope>NUCLEOTIDE SEQUENCE</scope>
    <source>
        <strain evidence="1">JCM 4784</strain>
    </source>
</reference>
<reference evidence="1" key="1">
    <citation type="journal article" date="2014" name="Int. J. Syst. Evol. Microbiol.">
        <title>Complete genome sequence of Corynebacterium casei LMG S-19264T (=DSM 44701T), isolated from a smear-ripened cheese.</title>
        <authorList>
            <consortium name="US DOE Joint Genome Institute (JGI-PGF)"/>
            <person name="Walter F."/>
            <person name="Albersmeier A."/>
            <person name="Kalinowski J."/>
            <person name="Ruckert C."/>
        </authorList>
    </citation>
    <scope>NUCLEOTIDE SEQUENCE</scope>
    <source>
        <strain evidence="1">JCM 4784</strain>
    </source>
</reference>
<protein>
    <submittedName>
        <fullName evidence="1">Uncharacterized protein</fullName>
    </submittedName>
</protein>
<sequence>MATSATPSICGPTARLNAFTASPAATAPAAIARGLTLGDETPAKVAQRAVGGALEAAQAQLGGGQARAPAGVVRADEADQLAETQGHGAHLPSCVVVSAARLP</sequence>
<organism evidence="1 2">
    <name type="scientific">Streptomyces longispororuber</name>
    <dbReference type="NCBI Taxonomy" id="68230"/>
    <lineage>
        <taxon>Bacteria</taxon>
        <taxon>Bacillati</taxon>
        <taxon>Actinomycetota</taxon>
        <taxon>Actinomycetes</taxon>
        <taxon>Kitasatosporales</taxon>
        <taxon>Streptomycetaceae</taxon>
        <taxon>Streptomyces</taxon>
    </lineage>
</organism>
<proteinExistence type="predicted"/>
<dbReference type="Proteomes" id="UP000608024">
    <property type="component" value="Unassembled WGS sequence"/>
</dbReference>
<evidence type="ECO:0000313" key="2">
    <source>
        <dbReference type="Proteomes" id="UP000608024"/>
    </source>
</evidence>
<evidence type="ECO:0000313" key="1">
    <source>
        <dbReference type="EMBL" id="GHE38835.1"/>
    </source>
</evidence>
<dbReference type="EMBL" id="BNBT01000005">
    <property type="protein sequence ID" value="GHE38835.1"/>
    <property type="molecule type" value="Genomic_DNA"/>
</dbReference>
<name>A0A918Z761_9ACTN</name>
<gene>
    <name evidence="1" type="ORF">GCM10018785_05470</name>
</gene>
<dbReference type="AlphaFoldDB" id="A0A918Z761"/>